<sequence length="76" mass="8477">MASANHRKTTFISQKLQFLKDQGDQLNIAVGLYVNAIVEIGEAWTEEGDNKPSFLELCQMIDRAVESLCEKCADLS</sequence>
<dbReference type="AlphaFoldDB" id="A0A8S3YZD0"/>
<organism evidence="1 2">
    <name type="scientific">Candidula unifasciata</name>
    <dbReference type="NCBI Taxonomy" id="100452"/>
    <lineage>
        <taxon>Eukaryota</taxon>
        <taxon>Metazoa</taxon>
        <taxon>Spiralia</taxon>
        <taxon>Lophotrochozoa</taxon>
        <taxon>Mollusca</taxon>
        <taxon>Gastropoda</taxon>
        <taxon>Heterobranchia</taxon>
        <taxon>Euthyneura</taxon>
        <taxon>Panpulmonata</taxon>
        <taxon>Eupulmonata</taxon>
        <taxon>Stylommatophora</taxon>
        <taxon>Helicina</taxon>
        <taxon>Helicoidea</taxon>
        <taxon>Geomitridae</taxon>
        <taxon>Candidula</taxon>
    </lineage>
</organism>
<protein>
    <submittedName>
        <fullName evidence="1">Uncharacterized protein</fullName>
    </submittedName>
</protein>
<dbReference type="Proteomes" id="UP000678393">
    <property type="component" value="Unassembled WGS sequence"/>
</dbReference>
<evidence type="ECO:0000313" key="1">
    <source>
        <dbReference type="EMBL" id="CAG5122513.1"/>
    </source>
</evidence>
<comment type="caution">
    <text evidence="1">The sequence shown here is derived from an EMBL/GenBank/DDBJ whole genome shotgun (WGS) entry which is preliminary data.</text>
</comment>
<keyword evidence="2" id="KW-1185">Reference proteome</keyword>
<accession>A0A8S3YZD0</accession>
<gene>
    <name evidence="1" type="ORF">CUNI_LOCUS8071</name>
</gene>
<feature type="non-terminal residue" evidence="1">
    <location>
        <position position="1"/>
    </location>
</feature>
<reference evidence="1" key="1">
    <citation type="submission" date="2021-04" db="EMBL/GenBank/DDBJ databases">
        <authorList>
            <consortium name="Molecular Ecology Group"/>
        </authorList>
    </citation>
    <scope>NUCLEOTIDE SEQUENCE</scope>
</reference>
<dbReference type="EMBL" id="CAJHNH020001308">
    <property type="protein sequence ID" value="CAG5122513.1"/>
    <property type="molecule type" value="Genomic_DNA"/>
</dbReference>
<evidence type="ECO:0000313" key="2">
    <source>
        <dbReference type="Proteomes" id="UP000678393"/>
    </source>
</evidence>
<proteinExistence type="predicted"/>
<name>A0A8S3YZD0_9EUPU</name>